<dbReference type="InterPro" id="IPR027417">
    <property type="entry name" value="P-loop_NTPase"/>
</dbReference>
<dbReference type="Proteomes" id="UP000616608">
    <property type="component" value="Unassembled WGS sequence"/>
</dbReference>
<protein>
    <submittedName>
        <fullName evidence="2">DNA helicase</fullName>
    </submittedName>
</protein>
<comment type="caution">
    <text evidence="2">The sequence shown here is derived from an EMBL/GenBank/DDBJ whole genome shotgun (WGS) entry which is preliminary data.</text>
</comment>
<gene>
    <name evidence="2" type="ORF">GCM10007425_17900</name>
</gene>
<dbReference type="InterPro" id="IPR001650">
    <property type="entry name" value="Helicase_C-like"/>
</dbReference>
<keyword evidence="2" id="KW-0347">Helicase</keyword>
<dbReference type="RefSeq" id="WP_188614710.1">
    <property type="nucleotide sequence ID" value="NZ_BMJT01000005.1"/>
</dbReference>
<dbReference type="PANTHER" id="PTHR47957:SF3">
    <property type="entry name" value="ATP-DEPENDENT HELICASE HRQ1"/>
    <property type="match status" value="1"/>
</dbReference>
<keyword evidence="2" id="KW-0547">Nucleotide-binding</keyword>
<reference evidence="2" key="2">
    <citation type="submission" date="2020-09" db="EMBL/GenBank/DDBJ databases">
        <authorList>
            <person name="Sun Q."/>
            <person name="Zhou Y."/>
        </authorList>
    </citation>
    <scope>NUCLEOTIDE SEQUENCE</scope>
    <source>
        <strain evidence="2">CGMCC 1.15760</strain>
    </source>
</reference>
<dbReference type="Pfam" id="PF00271">
    <property type="entry name" value="Helicase_C"/>
    <property type="match status" value="1"/>
</dbReference>
<organism evidence="2 3">
    <name type="scientific">Lysinibacillus alkalisoli</name>
    <dbReference type="NCBI Taxonomy" id="1911548"/>
    <lineage>
        <taxon>Bacteria</taxon>
        <taxon>Bacillati</taxon>
        <taxon>Bacillota</taxon>
        <taxon>Bacilli</taxon>
        <taxon>Bacillales</taxon>
        <taxon>Bacillaceae</taxon>
        <taxon>Lysinibacillus</taxon>
    </lineage>
</organism>
<dbReference type="GO" id="GO:0006289">
    <property type="term" value="P:nucleotide-excision repair"/>
    <property type="evidence" value="ECO:0007669"/>
    <property type="project" value="TreeGrafter"/>
</dbReference>
<keyword evidence="3" id="KW-1185">Reference proteome</keyword>
<evidence type="ECO:0000313" key="3">
    <source>
        <dbReference type="Proteomes" id="UP000616608"/>
    </source>
</evidence>
<dbReference type="EMBL" id="BMJT01000005">
    <property type="protein sequence ID" value="GGG23887.1"/>
    <property type="molecule type" value="Genomic_DNA"/>
</dbReference>
<dbReference type="SMART" id="SM00490">
    <property type="entry name" value="HELICc"/>
    <property type="match status" value="1"/>
</dbReference>
<dbReference type="AlphaFoldDB" id="A0A917LH05"/>
<dbReference type="CDD" id="cd18785">
    <property type="entry name" value="SF2_C"/>
    <property type="match status" value="1"/>
</dbReference>
<accession>A0A917LH05</accession>
<reference evidence="2" key="1">
    <citation type="journal article" date="2014" name="Int. J. Syst. Evol. Microbiol.">
        <title>Complete genome sequence of Corynebacterium casei LMG S-19264T (=DSM 44701T), isolated from a smear-ripened cheese.</title>
        <authorList>
            <consortium name="US DOE Joint Genome Institute (JGI-PGF)"/>
            <person name="Walter F."/>
            <person name="Albersmeier A."/>
            <person name="Kalinowski J."/>
            <person name="Ruckert C."/>
        </authorList>
    </citation>
    <scope>NUCLEOTIDE SEQUENCE</scope>
    <source>
        <strain evidence="2">CGMCC 1.15760</strain>
    </source>
</reference>
<dbReference type="PROSITE" id="PS51194">
    <property type="entry name" value="HELICASE_CTER"/>
    <property type="match status" value="1"/>
</dbReference>
<dbReference type="SUPFAM" id="SSF52540">
    <property type="entry name" value="P-loop containing nucleoside triphosphate hydrolases"/>
    <property type="match status" value="2"/>
</dbReference>
<evidence type="ECO:0000259" key="1">
    <source>
        <dbReference type="PROSITE" id="PS51194"/>
    </source>
</evidence>
<name>A0A917LH05_9BACI</name>
<dbReference type="PANTHER" id="PTHR47957">
    <property type="entry name" value="ATP-DEPENDENT HELICASE HRQ1"/>
    <property type="match status" value="1"/>
</dbReference>
<proteinExistence type="predicted"/>
<keyword evidence="2" id="KW-0378">Hydrolase</keyword>
<dbReference type="GO" id="GO:0043138">
    <property type="term" value="F:3'-5' DNA helicase activity"/>
    <property type="evidence" value="ECO:0007669"/>
    <property type="project" value="TreeGrafter"/>
</dbReference>
<dbReference type="Gene3D" id="3.40.50.300">
    <property type="entry name" value="P-loop containing nucleotide triphosphate hydrolases"/>
    <property type="match status" value="2"/>
</dbReference>
<keyword evidence="2" id="KW-0067">ATP-binding</keyword>
<dbReference type="GO" id="GO:0036297">
    <property type="term" value="P:interstrand cross-link repair"/>
    <property type="evidence" value="ECO:0007669"/>
    <property type="project" value="TreeGrafter"/>
</dbReference>
<feature type="domain" description="Helicase C-terminal" evidence="1">
    <location>
        <begin position="827"/>
        <end position="1011"/>
    </location>
</feature>
<evidence type="ECO:0000313" key="2">
    <source>
        <dbReference type="EMBL" id="GGG23887.1"/>
    </source>
</evidence>
<sequence length="1156" mass="131378">MSLTMEKSLQNRERMIDAAKVEIVGPSAIHEFSLPLNVIGNTELAADEAYKNYYWVNGGVKEEVLQYEYPSRRYAAGVLFPIDAKIGDTVGNEVVLDNATEEKKPVERDAVVEEDSEEVPIQNDERLPSSLGVTCNISNDTKVLTVTFEGARYKSHMVIIKGKGNRKWWLRETVGSKVDLQMEDLLKKRVFKQRLPIFNKLNEEITSIHMELHIQCREVYGQHLTTVTVTNRSKIGKKESSQSDEVMLFQAGVILQTDKQGRFISYPKHYQRNLPMTADEANDELLYRNKINYAFGHGCSMTWDDTEVVREIQSTFIPTYETTSMTPDVEVIIDGKLEKINIKMIDLVNAKSFEQLKMILMPLIHGYRQWIEEREAEIPKLDAKLYNVAMCNLNLCKESLLRMENGLQHLNKKQVKDAFILANKAILLQQVNGKKTRTASINDTEITFDISYEDTVFKLDKLQTSTNSWRAFQIAFFLMSLDSIVNDESLEREIVDLIWFPTGGGKTEAYLGVAAFEMFYRRILNPKDAGVDVIMRYTLRLLTADQFQRSSRLMCAMEVIRREQPRYLGETPYSIGMWVGGSTSPNSYTVALEKLRGLKQGKRDSEFVVAKCPWCGCTLGKISNGKNTLIVGYKKVENRFVTFCPDTACDFSAEIPVYFIDEAIYKKKPTFLIGTVDKFVQLTWNPKARAIFGIDENGQQRVTPPNLIIQDELHLISGPLGTLAGLFETVIEELCTKMVKGKHIKPKIISATATIKEFGIQTKCLFGRNQAKLFPSPGLDIDDSFFAKVAVDENGEPLPGRKYAGIFTTNVGLLMAQVKVFSGVLQEGNQILMDERDPYWTLLSFYNSLRDLGAGINLCSMDIPTYMRSIQNREGYKENRFIKDPLELTSRMQSDEVTKTIDKLKVELTAKNQKQVLDVCLASNIIEVGVDIDRLSMMAVVGQPKTTAQYIQVTGRVGRRWMERPGLIFTVYSNRNSRDKSHFEHFIEYHQRLYAQVETTSVTPFSDASLDRALYAVIIAFLRQRFSRVMAMEPNVDEYIKIKKDESFRDFVKNLIARVKLVDEEQVKSFKSAFLKFDKLMQSAKFTCWKASDKDAQGMMYMSGDPIASKVYPNAIPMINSLRSVDATSLGKITMDISNVDATTTSIDDDLEDLLS</sequence>